<evidence type="ECO:0000256" key="1">
    <source>
        <dbReference type="ARBA" id="ARBA00004701"/>
    </source>
</evidence>
<dbReference type="EMBL" id="HBGU01065477">
    <property type="protein sequence ID" value="CAD9524589.1"/>
    <property type="molecule type" value="Transcribed_RNA"/>
</dbReference>
<feature type="binding site" evidence="9">
    <location>
        <position position="341"/>
    </location>
    <ligand>
        <name>substrate</name>
    </ligand>
</feature>
<dbReference type="AlphaFoldDB" id="A0A7S2INE8"/>
<dbReference type="Gene3D" id="3.40.50.720">
    <property type="entry name" value="NAD(P)-binding Rossmann-like Domain"/>
    <property type="match status" value="2"/>
</dbReference>
<reference evidence="13" key="1">
    <citation type="submission" date="2021-01" db="EMBL/GenBank/DDBJ databases">
        <authorList>
            <person name="Corre E."/>
            <person name="Pelletier E."/>
            <person name="Niang G."/>
            <person name="Scheremetjew M."/>
            <person name="Finn R."/>
            <person name="Kale V."/>
            <person name="Holt S."/>
            <person name="Cochrane G."/>
            <person name="Meng A."/>
            <person name="Brown T."/>
            <person name="Cohen L."/>
        </authorList>
    </citation>
    <scope>NUCLEOTIDE SEQUENCE</scope>
    <source>
        <strain evidence="13">UTEX LB 985</strain>
    </source>
</reference>
<dbReference type="GO" id="GO:0051287">
    <property type="term" value="F:NAD binding"/>
    <property type="evidence" value="ECO:0007669"/>
    <property type="project" value="InterPro"/>
</dbReference>
<dbReference type="PANTHER" id="PTHR11374:SF3">
    <property type="entry name" value="UDP-GLUCOSE 6-DEHYDROGENASE"/>
    <property type="match status" value="1"/>
</dbReference>
<feature type="binding site" evidence="10">
    <location>
        <position position="134"/>
    </location>
    <ligand>
        <name>NAD(+)</name>
        <dbReference type="ChEBI" id="CHEBI:57540"/>
    </ligand>
</feature>
<sequence>MSAVISYKSIAVIGAGHVGVPHATMISTKCPGVRVTIVDDDARKIAEWKSSLLPFYEPSLQEAIEEVRGTNLFFTTDMKAAISQADLIFVSVSTPIKKDGVGAGYAPDLQHWERIARLIAASTQTPKTIVERSTVPVHTADLMAAVLMANSGGQQWTVLSNPEFAREGTAMVDQASPERVMLGAPPTEAGIAAVEALKKMYNTWIPESKIITSGLWSAELSKMTANAFLAQRISSINAISALCEKTGADVEEVSYAIGVDSRIGKKCLEASIGFGGACYETHLRNLIYISRHYRLKEVANYWESVLKMNNYQKRRFAMQVVSAMFNTVSGKKLAIFGFAYKKNTSDIRDTPAVDICRALLAEKAQLSLHDPRVAEKAIRIALTNEASGSANYIDIESDPYIAANGAHAILILTEWDQFCMERLDYEKMYATMQQPAFVFDGRNLLDHDKLREIGFTVFGIGKACPPLEVDEVAAALEQQAANARVLAGAAKPKVELSRSGSDMDNLSAEHAREFLSEMVGQPPPKSPEAEPLTLERKDTFGGMA</sequence>
<dbReference type="InterPro" id="IPR014027">
    <property type="entry name" value="UDP-Glc/GDP-Man_DH_C"/>
</dbReference>
<proteinExistence type="inferred from homology"/>
<evidence type="ECO:0000259" key="12">
    <source>
        <dbReference type="SMART" id="SM00984"/>
    </source>
</evidence>
<dbReference type="UniPathway" id="UPA00038">
    <property type="reaction ID" value="UER00491"/>
</dbReference>
<dbReference type="GO" id="GO:0006024">
    <property type="term" value="P:glycosaminoglycan biosynthetic process"/>
    <property type="evidence" value="ECO:0007669"/>
    <property type="project" value="TreeGrafter"/>
</dbReference>
<dbReference type="InterPro" id="IPR014026">
    <property type="entry name" value="UDP-Glc/GDP-Man_DH_dimer"/>
</dbReference>
<dbReference type="EC" id="1.1.1.22" evidence="3 7"/>
<name>A0A7S2INE8_9EUKA</name>
<protein>
    <recommendedName>
        <fullName evidence="3 7">UDP-glucose 6-dehydrogenase</fullName>
        <ecNumber evidence="3 7">1.1.1.22</ecNumber>
    </recommendedName>
</protein>
<dbReference type="PANTHER" id="PTHR11374">
    <property type="entry name" value="UDP-GLUCOSE DEHYDROGENASE/UDP-MANNAC DEHYDROGENASE"/>
    <property type="match status" value="1"/>
</dbReference>
<gene>
    <name evidence="13" type="ORF">CBRE1094_LOCUS35696</name>
</gene>
<feature type="binding site" evidence="10">
    <location>
        <position position="167"/>
    </location>
    <ligand>
        <name>NAD(+)</name>
        <dbReference type="ChEBI" id="CHEBI:57540"/>
    </ligand>
</feature>
<dbReference type="SUPFAM" id="SSF52413">
    <property type="entry name" value="UDP-glucose/GDP-mannose dehydrogenase C-terminal domain"/>
    <property type="match status" value="1"/>
</dbReference>
<feature type="binding site" evidence="10">
    <location>
        <position position="44"/>
    </location>
    <ligand>
        <name>NAD(+)</name>
        <dbReference type="ChEBI" id="CHEBI:57540"/>
    </ligand>
</feature>
<organism evidence="13">
    <name type="scientific">Haptolina brevifila</name>
    <dbReference type="NCBI Taxonomy" id="156173"/>
    <lineage>
        <taxon>Eukaryota</taxon>
        <taxon>Haptista</taxon>
        <taxon>Haptophyta</taxon>
        <taxon>Prymnesiophyceae</taxon>
        <taxon>Prymnesiales</taxon>
        <taxon>Prymnesiaceae</taxon>
        <taxon>Haptolina</taxon>
    </lineage>
</organism>
<evidence type="ECO:0000313" key="13">
    <source>
        <dbReference type="EMBL" id="CAD9524589.1"/>
    </source>
</evidence>
<dbReference type="GO" id="GO:0005634">
    <property type="term" value="C:nucleus"/>
    <property type="evidence" value="ECO:0007669"/>
    <property type="project" value="TreeGrafter"/>
</dbReference>
<dbReference type="InterPro" id="IPR001732">
    <property type="entry name" value="UDP-Glc/GDP-Man_DH_N"/>
</dbReference>
<comment type="similarity">
    <text evidence="2 7">Belongs to the UDP-glucose/GDP-mannose dehydrogenase family.</text>
</comment>
<keyword evidence="4 7" id="KW-0560">Oxidoreductase</keyword>
<dbReference type="FunFam" id="3.40.50.720:FF:000193">
    <property type="entry name" value="UDP-glucose 6-dehydrogenase"/>
    <property type="match status" value="1"/>
</dbReference>
<dbReference type="NCBIfam" id="TIGR03026">
    <property type="entry name" value="NDP-sugDHase"/>
    <property type="match status" value="1"/>
</dbReference>
<dbReference type="Pfam" id="PF00984">
    <property type="entry name" value="UDPG_MGDP_dh"/>
    <property type="match status" value="1"/>
</dbReference>
<dbReference type="Gene3D" id="1.20.5.100">
    <property type="entry name" value="Cytochrome c1, transmembrane anchor, C-terminal"/>
    <property type="match status" value="1"/>
</dbReference>
<feature type="domain" description="UDP-glucose/GDP-mannose dehydrogenase C-terminal" evidence="12">
    <location>
        <begin position="334"/>
        <end position="447"/>
    </location>
</feature>
<dbReference type="InterPro" id="IPR036220">
    <property type="entry name" value="UDP-Glc/GDP-Man_DH_C_sf"/>
</dbReference>
<comment type="pathway">
    <text evidence="1">Nucleotide-sugar biosynthesis; UDP-alpha-D-glucuronate biosynthesis; UDP-alpha-D-glucuronate from UDP-alpha-D-glucose: step 1/1.</text>
</comment>
<dbReference type="InterPro" id="IPR028356">
    <property type="entry name" value="UDPglc_DH_euk"/>
</dbReference>
<dbReference type="GO" id="GO:0006065">
    <property type="term" value="P:UDP-glucuronate biosynthetic process"/>
    <property type="evidence" value="ECO:0007669"/>
    <property type="project" value="UniProtKB-UniPathway"/>
</dbReference>
<evidence type="ECO:0000256" key="7">
    <source>
        <dbReference type="PIRNR" id="PIRNR000124"/>
    </source>
</evidence>
<evidence type="ECO:0000256" key="9">
    <source>
        <dbReference type="PIRSR" id="PIRSR500134-2"/>
    </source>
</evidence>
<dbReference type="InterPro" id="IPR008927">
    <property type="entry name" value="6-PGluconate_DH-like_C_sf"/>
</dbReference>
<dbReference type="InterPro" id="IPR017476">
    <property type="entry name" value="UDP-Glc/GDP-Man"/>
</dbReference>
<dbReference type="PIRSF" id="PIRSF500134">
    <property type="entry name" value="UDPglc_DH_bac"/>
    <property type="match status" value="1"/>
</dbReference>
<feature type="binding site" evidence="10">
    <location>
        <position position="94"/>
    </location>
    <ligand>
        <name>NAD(+)</name>
        <dbReference type="ChEBI" id="CHEBI:57540"/>
    </ligand>
</feature>
<comment type="catalytic activity">
    <reaction evidence="6 7">
        <text>UDP-alpha-D-glucose + 2 NAD(+) + H2O = UDP-alpha-D-glucuronate + 2 NADH + 3 H(+)</text>
        <dbReference type="Rhea" id="RHEA:23596"/>
        <dbReference type="ChEBI" id="CHEBI:15377"/>
        <dbReference type="ChEBI" id="CHEBI:15378"/>
        <dbReference type="ChEBI" id="CHEBI:57540"/>
        <dbReference type="ChEBI" id="CHEBI:57945"/>
        <dbReference type="ChEBI" id="CHEBI:58052"/>
        <dbReference type="ChEBI" id="CHEBI:58885"/>
        <dbReference type="EC" id="1.1.1.22"/>
    </reaction>
</comment>
<keyword evidence="5 7" id="KW-0520">NAD</keyword>
<evidence type="ECO:0000256" key="4">
    <source>
        <dbReference type="ARBA" id="ARBA00023002"/>
    </source>
</evidence>
<feature type="compositionally biased region" description="Basic and acidic residues" evidence="11">
    <location>
        <begin position="533"/>
        <end position="544"/>
    </location>
</feature>
<feature type="active site" description="Nucleophile" evidence="8">
    <location>
        <position position="278"/>
    </location>
</feature>
<feature type="binding site" evidence="10">
    <location>
        <position position="39"/>
    </location>
    <ligand>
        <name>NAD(+)</name>
        <dbReference type="ChEBI" id="CHEBI:57540"/>
    </ligand>
</feature>
<feature type="region of interest" description="Disordered" evidence="11">
    <location>
        <begin position="516"/>
        <end position="544"/>
    </location>
</feature>
<feature type="binding site" evidence="9">
    <location>
        <position position="275"/>
    </location>
    <ligand>
        <name>substrate</name>
    </ligand>
</feature>
<evidence type="ECO:0000256" key="8">
    <source>
        <dbReference type="PIRSR" id="PIRSR500134-1"/>
    </source>
</evidence>
<dbReference type="GO" id="GO:0003979">
    <property type="term" value="F:UDP-glucose 6-dehydrogenase activity"/>
    <property type="evidence" value="ECO:0007669"/>
    <property type="project" value="UniProtKB-EC"/>
</dbReference>
<evidence type="ECO:0000256" key="5">
    <source>
        <dbReference type="ARBA" id="ARBA00023027"/>
    </source>
</evidence>
<dbReference type="SUPFAM" id="SSF48179">
    <property type="entry name" value="6-phosphogluconate dehydrogenase C-terminal domain-like"/>
    <property type="match status" value="1"/>
</dbReference>
<dbReference type="SMART" id="SM00984">
    <property type="entry name" value="UDPG_MGDP_dh_C"/>
    <property type="match status" value="1"/>
</dbReference>
<dbReference type="Pfam" id="PF03720">
    <property type="entry name" value="UDPG_MGDP_dh_C"/>
    <property type="match status" value="1"/>
</dbReference>
<dbReference type="InterPro" id="IPR036291">
    <property type="entry name" value="NAD(P)-bd_dom_sf"/>
</dbReference>
<dbReference type="SUPFAM" id="SSF51735">
    <property type="entry name" value="NAD(P)-binding Rossmann-fold domains"/>
    <property type="match status" value="1"/>
</dbReference>
<evidence type="ECO:0000256" key="6">
    <source>
        <dbReference type="ARBA" id="ARBA00047473"/>
    </source>
</evidence>
<evidence type="ECO:0000256" key="10">
    <source>
        <dbReference type="PIRSR" id="PIRSR500134-3"/>
    </source>
</evidence>
<dbReference type="PIRSF" id="PIRSF000124">
    <property type="entry name" value="UDPglc_GDPman_dh"/>
    <property type="match status" value="1"/>
</dbReference>
<dbReference type="FunFam" id="1.20.5.100:FF:000001">
    <property type="entry name" value="UDP-glucose 6-dehydrogenase"/>
    <property type="match status" value="1"/>
</dbReference>
<feature type="binding site" evidence="10">
    <location>
        <position position="348"/>
    </location>
    <ligand>
        <name>NAD(+)</name>
        <dbReference type="ChEBI" id="CHEBI:57540"/>
    </ligand>
</feature>
<dbReference type="InterPro" id="IPR028357">
    <property type="entry name" value="UDPglc_DH_bac"/>
</dbReference>
<feature type="binding site" evidence="9">
    <location>
        <begin position="164"/>
        <end position="167"/>
    </location>
    <ligand>
        <name>substrate</name>
    </ligand>
</feature>
<accession>A0A7S2INE8</accession>
<evidence type="ECO:0000256" key="11">
    <source>
        <dbReference type="SAM" id="MobiDB-lite"/>
    </source>
</evidence>
<dbReference type="GO" id="GO:0000271">
    <property type="term" value="P:polysaccharide biosynthetic process"/>
    <property type="evidence" value="ECO:0007669"/>
    <property type="project" value="InterPro"/>
</dbReference>
<feature type="binding site" evidence="9">
    <location>
        <position position="222"/>
    </location>
    <ligand>
        <name>substrate</name>
    </ligand>
</feature>
<dbReference type="Pfam" id="PF03721">
    <property type="entry name" value="UDPG_MGDP_dh_N"/>
    <property type="match status" value="1"/>
</dbReference>
<evidence type="ECO:0000256" key="2">
    <source>
        <dbReference type="ARBA" id="ARBA00006601"/>
    </source>
</evidence>
<evidence type="ECO:0000256" key="3">
    <source>
        <dbReference type="ARBA" id="ARBA00012954"/>
    </source>
</evidence>